<dbReference type="PANTHER" id="PTHR43798:SF31">
    <property type="entry name" value="AB HYDROLASE SUPERFAMILY PROTEIN YCLE"/>
    <property type="match status" value="1"/>
</dbReference>
<dbReference type="Pfam" id="PF12146">
    <property type="entry name" value="Hydrolase_4"/>
    <property type="match status" value="1"/>
</dbReference>
<dbReference type="PANTHER" id="PTHR43798">
    <property type="entry name" value="MONOACYLGLYCEROL LIPASE"/>
    <property type="match status" value="1"/>
</dbReference>
<keyword evidence="1" id="KW-0378">Hydrolase</keyword>
<dbReference type="InterPro" id="IPR012354">
    <property type="entry name" value="Esterase_lipase"/>
</dbReference>
<dbReference type="GO" id="GO:0052689">
    <property type="term" value="F:carboxylic ester hydrolase activity"/>
    <property type="evidence" value="ECO:0007669"/>
    <property type="project" value="InterPro"/>
</dbReference>
<dbReference type="EMBL" id="CP022657">
    <property type="protein sequence ID" value="ASS76496.1"/>
    <property type="molecule type" value="Genomic_DNA"/>
</dbReference>
<evidence type="ECO:0000313" key="5">
    <source>
        <dbReference type="Proteomes" id="UP000214688"/>
    </source>
</evidence>
<feature type="active site" description="Nucleophile" evidence="2">
    <location>
        <position position="80"/>
    </location>
</feature>
<keyword evidence="5" id="KW-1185">Reference proteome</keyword>
<name>A0A223D4Z3_9BACL</name>
<dbReference type="GO" id="GO:0016020">
    <property type="term" value="C:membrane"/>
    <property type="evidence" value="ECO:0007669"/>
    <property type="project" value="TreeGrafter"/>
</dbReference>
<gene>
    <name evidence="4" type="ORF">CIG75_17050</name>
</gene>
<dbReference type="AlphaFoldDB" id="A0A223D4Z3"/>
<dbReference type="InterPro" id="IPR022742">
    <property type="entry name" value="Hydrolase_4"/>
</dbReference>
<sequence>MGVCLLLHGYTGTPFEVEPLAKVLAATGHIVAMPTLAGHGTTRHEMNRVTWRDWIQSAEKALISLMNEHPHEKIHLVGFSMGGLILAYLSIKHAERIGSLTMLSSPIYTINHKQLFRTIAEAIQKSMRAGDRHDDVARYMLKVKGTPLRSLVHFRRLIQEVKPKLAELNVPLLVVQGELDDLVEPRSAAYILEAAACGQKELQFFSRSGHMICHDCEREEVCQRVVNFIERIEGAAEGNV</sequence>
<dbReference type="KEGG" id="tab:CIG75_17050"/>
<protein>
    <recommendedName>
        <fullName evidence="3">Serine aminopeptidase S33 domain-containing protein</fullName>
    </recommendedName>
</protein>
<dbReference type="Gene3D" id="3.40.50.1820">
    <property type="entry name" value="alpha/beta hydrolase"/>
    <property type="match status" value="1"/>
</dbReference>
<dbReference type="SUPFAM" id="SSF53474">
    <property type="entry name" value="alpha/beta-Hydrolases"/>
    <property type="match status" value="1"/>
</dbReference>
<dbReference type="PIRSF" id="PIRSF017388">
    <property type="entry name" value="Esterase_lipase"/>
    <property type="match status" value="1"/>
</dbReference>
<dbReference type="RefSeq" id="WP_094237729.1">
    <property type="nucleotide sequence ID" value="NZ_CP022657.1"/>
</dbReference>
<evidence type="ECO:0000256" key="2">
    <source>
        <dbReference type="PIRSR" id="PIRSR017388-1"/>
    </source>
</evidence>
<feature type="active site" description="Charge relay system" evidence="2">
    <location>
        <position position="180"/>
    </location>
</feature>
<evidence type="ECO:0000259" key="3">
    <source>
        <dbReference type="Pfam" id="PF12146"/>
    </source>
</evidence>
<dbReference type="OrthoDB" id="9786110at2"/>
<dbReference type="InterPro" id="IPR050266">
    <property type="entry name" value="AB_hydrolase_sf"/>
</dbReference>
<reference evidence="4 5" key="1">
    <citation type="journal article" date="2015" name="Int. J. Syst. Evol. Microbiol.">
        <title>Tumebacillus algifaecis sp. nov., isolated from decomposing algal scum.</title>
        <authorList>
            <person name="Wu Y.F."/>
            <person name="Zhang B."/>
            <person name="Xing P."/>
            <person name="Wu Q.L."/>
            <person name="Liu S.J."/>
        </authorList>
    </citation>
    <scope>NUCLEOTIDE SEQUENCE [LARGE SCALE GENOMIC DNA]</scope>
    <source>
        <strain evidence="4 5">THMBR28</strain>
    </source>
</reference>
<proteinExistence type="predicted"/>
<evidence type="ECO:0000256" key="1">
    <source>
        <dbReference type="ARBA" id="ARBA00022801"/>
    </source>
</evidence>
<accession>A0A223D4Z3</accession>
<dbReference type="Proteomes" id="UP000214688">
    <property type="component" value="Chromosome"/>
</dbReference>
<dbReference type="InterPro" id="IPR029058">
    <property type="entry name" value="AB_hydrolase_fold"/>
</dbReference>
<evidence type="ECO:0000313" key="4">
    <source>
        <dbReference type="EMBL" id="ASS76496.1"/>
    </source>
</evidence>
<feature type="domain" description="Serine aminopeptidase S33" evidence="3">
    <location>
        <begin position="2"/>
        <end position="216"/>
    </location>
</feature>
<feature type="active site" description="Charge relay system" evidence="2">
    <location>
        <position position="210"/>
    </location>
</feature>
<organism evidence="4 5">
    <name type="scientific">Tumebacillus algifaecis</name>
    <dbReference type="NCBI Taxonomy" id="1214604"/>
    <lineage>
        <taxon>Bacteria</taxon>
        <taxon>Bacillati</taxon>
        <taxon>Bacillota</taxon>
        <taxon>Bacilli</taxon>
        <taxon>Bacillales</taxon>
        <taxon>Alicyclobacillaceae</taxon>
        <taxon>Tumebacillus</taxon>
    </lineage>
</organism>